<proteinExistence type="predicted"/>
<reference evidence="1" key="2">
    <citation type="submission" date="2023-05" db="EMBL/GenBank/DDBJ databases">
        <authorList>
            <person name="Schelkunov M.I."/>
        </authorList>
    </citation>
    <scope>NUCLEOTIDE SEQUENCE</scope>
    <source>
        <strain evidence="1">Hsosn_3</strain>
        <tissue evidence="1">Leaf</tissue>
    </source>
</reference>
<dbReference type="Proteomes" id="UP001237642">
    <property type="component" value="Unassembled WGS sequence"/>
</dbReference>
<dbReference type="AlphaFoldDB" id="A0AAD8HHY6"/>
<reference evidence="1" key="1">
    <citation type="submission" date="2023-02" db="EMBL/GenBank/DDBJ databases">
        <title>Genome of toxic invasive species Heracleum sosnowskyi carries increased number of genes despite the absence of recent whole-genome duplications.</title>
        <authorList>
            <person name="Schelkunov M."/>
            <person name="Shtratnikova V."/>
            <person name="Makarenko M."/>
            <person name="Klepikova A."/>
            <person name="Omelchenko D."/>
            <person name="Novikova G."/>
            <person name="Obukhova E."/>
            <person name="Bogdanov V."/>
            <person name="Penin A."/>
            <person name="Logacheva M."/>
        </authorList>
    </citation>
    <scope>NUCLEOTIDE SEQUENCE</scope>
    <source>
        <strain evidence="1">Hsosn_3</strain>
        <tissue evidence="1">Leaf</tissue>
    </source>
</reference>
<sequence length="130" mass="14067">MVEVLYRDDGDHMTNHVIGELINSRKCYDQVDVISLARGSLLSKETPRGSSLTSMAKTFCELHAFVRLVLLAFPKTVLGGAGHPPSNGVGPTDRERICLWPLGTSEPQCLAGAFSPTAASINVKYDYEAS</sequence>
<keyword evidence="2" id="KW-1185">Reference proteome</keyword>
<organism evidence="1 2">
    <name type="scientific">Heracleum sosnowskyi</name>
    <dbReference type="NCBI Taxonomy" id="360622"/>
    <lineage>
        <taxon>Eukaryota</taxon>
        <taxon>Viridiplantae</taxon>
        <taxon>Streptophyta</taxon>
        <taxon>Embryophyta</taxon>
        <taxon>Tracheophyta</taxon>
        <taxon>Spermatophyta</taxon>
        <taxon>Magnoliopsida</taxon>
        <taxon>eudicotyledons</taxon>
        <taxon>Gunneridae</taxon>
        <taxon>Pentapetalae</taxon>
        <taxon>asterids</taxon>
        <taxon>campanulids</taxon>
        <taxon>Apiales</taxon>
        <taxon>Apiaceae</taxon>
        <taxon>Apioideae</taxon>
        <taxon>apioid superclade</taxon>
        <taxon>Tordylieae</taxon>
        <taxon>Tordyliinae</taxon>
        <taxon>Heracleum</taxon>
    </lineage>
</organism>
<protein>
    <submittedName>
        <fullName evidence="1">Uncharacterized protein</fullName>
    </submittedName>
</protein>
<name>A0AAD8HHY6_9APIA</name>
<evidence type="ECO:0000313" key="1">
    <source>
        <dbReference type="EMBL" id="KAK1367581.1"/>
    </source>
</evidence>
<dbReference type="EMBL" id="JAUIZM010000008">
    <property type="protein sequence ID" value="KAK1367581.1"/>
    <property type="molecule type" value="Genomic_DNA"/>
</dbReference>
<gene>
    <name evidence="1" type="ORF">POM88_033673</name>
</gene>
<accession>A0AAD8HHY6</accession>
<evidence type="ECO:0000313" key="2">
    <source>
        <dbReference type="Proteomes" id="UP001237642"/>
    </source>
</evidence>
<comment type="caution">
    <text evidence="1">The sequence shown here is derived from an EMBL/GenBank/DDBJ whole genome shotgun (WGS) entry which is preliminary data.</text>
</comment>